<dbReference type="GO" id="GO:0004518">
    <property type="term" value="F:nuclease activity"/>
    <property type="evidence" value="ECO:0007669"/>
    <property type="project" value="UniProtKB-KW"/>
</dbReference>
<evidence type="ECO:0000256" key="3">
    <source>
        <dbReference type="ARBA" id="ARBA00022722"/>
    </source>
</evidence>
<comment type="similarity">
    <text evidence="7">Belongs to the PINc/VapC protein family.</text>
</comment>
<dbReference type="GO" id="GO:0046872">
    <property type="term" value="F:metal ion binding"/>
    <property type="evidence" value="ECO:0007669"/>
    <property type="project" value="UniProtKB-KW"/>
</dbReference>
<keyword evidence="3" id="KW-0540">Nuclease</keyword>
<dbReference type="PANTHER" id="PTHR33653:SF1">
    <property type="entry name" value="RIBONUCLEASE VAPC2"/>
    <property type="match status" value="1"/>
</dbReference>
<dbReference type="GO" id="GO:0016787">
    <property type="term" value="F:hydrolase activity"/>
    <property type="evidence" value="ECO:0007669"/>
    <property type="project" value="UniProtKB-KW"/>
</dbReference>
<gene>
    <name evidence="8" type="ORF">ENQ76_05240</name>
</gene>
<dbReference type="InterPro" id="IPR029060">
    <property type="entry name" value="PIN-like_dom_sf"/>
</dbReference>
<evidence type="ECO:0000313" key="8">
    <source>
        <dbReference type="EMBL" id="HEN14859.1"/>
    </source>
</evidence>
<dbReference type="EMBL" id="DSOK01000154">
    <property type="protein sequence ID" value="HEN14859.1"/>
    <property type="molecule type" value="Genomic_DNA"/>
</dbReference>
<evidence type="ECO:0000256" key="7">
    <source>
        <dbReference type="ARBA" id="ARBA00038093"/>
    </source>
</evidence>
<name>A0A7C2JZ30_9PLAN</name>
<dbReference type="PANTHER" id="PTHR33653">
    <property type="entry name" value="RIBONUCLEASE VAPC2"/>
    <property type="match status" value="1"/>
</dbReference>
<protein>
    <submittedName>
        <fullName evidence="8">Type II toxin-antitoxin system VapC family toxin</fullName>
    </submittedName>
</protein>
<dbReference type="AlphaFoldDB" id="A0A7C2JZ30"/>
<sequence length="149" mass="16970">MFVLDTDHISILQKKAGDDWRRLRHRLDQYPRTDFFVTIVSFHEQVAGWQSLLGRANSAAGILHAYSMMERLLATFAGSQVLPFDAAAIQLFADFRRHRVRIDTMDLRIACTAITRGMTLLTRITVDFARVPGLKFEDWTVEDAASDSP</sequence>
<dbReference type="InterPro" id="IPR050556">
    <property type="entry name" value="Type_II_TA_system_RNase"/>
</dbReference>
<organism evidence="8">
    <name type="scientific">Schlesneria paludicola</name>
    <dbReference type="NCBI Taxonomy" id="360056"/>
    <lineage>
        <taxon>Bacteria</taxon>
        <taxon>Pseudomonadati</taxon>
        <taxon>Planctomycetota</taxon>
        <taxon>Planctomycetia</taxon>
        <taxon>Planctomycetales</taxon>
        <taxon>Planctomycetaceae</taxon>
        <taxon>Schlesneria</taxon>
    </lineage>
</organism>
<evidence type="ECO:0000256" key="6">
    <source>
        <dbReference type="ARBA" id="ARBA00022842"/>
    </source>
</evidence>
<keyword evidence="4" id="KW-0479">Metal-binding</keyword>
<evidence type="ECO:0000256" key="5">
    <source>
        <dbReference type="ARBA" id="ARBA00022801"/>
    </source>
</evidence>
<comment type="cofactor">
    <cofactor evidence="1">
        <name>Mg(2+)</name>
        <dbReference type="ChEBI" id="CHEBI:18420"/>
    </cofactor>
</comment>
<dbReference type="CDD" id="cd09881">
    <property type="entry name" value="PIN_VapC4-5_FitB-like"/>
    <property type="match status" value="1"/>
</dbReference>
<proteinExistence type="inferred from homology"/>
<evidence type="ECO:0000256" key="2">
    <source>
        <dbReference type="ARBA" id="ARBA00022649"/>
    </source>
</evidence>
<keyword evidence="2" id="KW-1277">Toxin-antitoxin system</keyword>
<accession>A0A7C2JZ30</accession>
<dbReference type="Gene3D" id="3.40.50.1010">
    <property type="entry name" value="5'-nuclease"/>
    <property type="match status" value="1"/>
</dbReference>
<keyword evidence="5" id="KW-0378">Hydrolase</keyword>
<comment type="caution">
    <text evidence="8">The sequence shown here is derived from an EMBL/GenBank/DDBJ whole genome shotgun (WGS) entry which is preliminary data.</text>
</comment>
<keyword evidence="6" id="KW-0460">Magnesium</keyword>
<evidence type="ECO:0000256" key="4">
    <source>
        <dbReference type="ARBA" id="ARBA00022723"/>
    </source>
</evidence>
<dbReference type="SUPFAM" id="SSF88723">
    <property type="entry name" value="PIN domain-like"/>
    <property type="match status" value="1"/>
</dbReference>
<reference evidence="8" key="1">
    <citation type="journal article" date="2020" name="mSystems">
        <title>Genome- and Community-Level Interaction Insights into Carbon Utilization and Element Cycling Functions of Hydrothermarchaeota in Hydrothermal Sediment.</title>
        <authorList>
            <person name="Zhou Z."/>
            <person name="Liu Y."/>
            <person name="Xu W."/>
            <person name="Pan J."/>
            <person name="Luo Z.H."/>
            <person name="Li M."/>
        </authorList>
    </citation>
    <scope>NUCLEOTIDE SEQUENCE [LARGE SCALE GENOMIC DNA]</scope>
    <source>
        <strain evidence="8">SpSt-339</strain>
    </source>
</reference>
<evidence type="ECO:0000256" key="1">
    <source>
        <dbReference type="ARBA" id="ARBA00001946"/>
    </source>
</evidence>